<feature type="region of interest" description="Disordered" evidence="5">
    <location>
        <begin position="74"/>
        <end position="237"/>
    </location>
</feature>
<evidence type="ECO:0000256" key="4">
    <source>
        <dbReference type="RuleBase" id="RU369029"/>
    </source>
</evidence>
<dbReference type="Proteomes" id="UP000298416">
    <property type="component" value="Unassembled WGS sequence"/>
</dbReference>
<accession>A0A8X8YPX1</accession>
<dbReference type="GO" id="GO:0005634">
    <property type="term" value="C:nucleus"/>
    <property type="evidence" value="ECO:0007669"/>
    <property type="project" value="UniProtKB-SubCell"/>
</dbReference>
<dbReference type="Pfam" id="PF16135">
    <property type="entry name" value="TDBD"/>
    <property type="match status" value="1"/>
</dbReference>
<feature type="compositionally biased region" description="Low complexity" evidence="5">
    <location>
        <begin position="159"/>
        <end position="177"/>
    </location>
</feature>
<dbReference type="InterPro" id="IPR031307">
    <property type="entry name" value="Ninja_fam"/>
</dbReference>
<evidence type="ECO:0000313" key="7">
    <source>
        <dbReference type="EMBL" id="KAG6436461.1"/>
    </source>
</evidence>
<comment type="subcellular location">
    <subcellularLocation>
        <location evidence="1 4">Nucleus</location>
    </subcellularLocation>
</comment>
<name>A0A8X8YPX1_SALSN</name>
<dbReference type="GO" id="GO:0007165">
    <property type="term" value="P:signal transduction"/>
    <property type="evidence" value="ECO:0007669"/>
    <property type="project" value="InterPro"/>
</dbReference>
<evidence type="ECO:0000259" key="6">
    <source>
        <dbReference type="Pfam" id="PF16135"/>
    </source>
</evidence>
<comment type="function">
    <text evidence="4">Acts as a negative regulator of abscisic acid (ABA) response.</text>
</comment>
<dbReference type="PANTHER" id="PTHR31413:SF15">
    <property type="entry name" value="NINJA-FAMILY PROTEIN"/>
    <property type="match status" value="1"/>
</dbReference>
<reference evidence="7" key="2">
    <citation type="submission" date="2020-08" db="EMBL/GenBank/DDBJ databases">
        <title>Plant Genome Project.</title>
        <authorList>
            <person name="Zhang R.-G."/>
        </authorList>
    </citation>
    <scope>NUCLEOTIDE SEQUENCE</scope>
    <source>
        <strain evidence="7">Huo1</strain>
        <tissue evidence="7">Leaf</tissue>
    </source>
</reference>
<keyword evidence="8" id="KW-1185">Reference proteome</keyword>
<evidence type="ECO:0000256" key="3">
    <source>
        <dbReference type="ARBA" id="ARBA00023242"/>
    </source>
</evidence>
<dbReference type="AlphaFoldDB" id="A0A8X8YPX1"/>
<gene>
    <name evidence="7" type="ORF">SASPL_101360</name>
</gene>
<dbReference type="InterPro" id="IPR032308">
    <property type="entry name" value="TDBD"/>
</dbReference>
<feature type="domain" description="Tify" evidence="6">
    <location>
        <begin position="269"/>
        <end position="302"/>
    </location>
</feature>
<dbReference type="OrthoDB" id="667358at2759"/>
<proteinExistence type="inferred from homology"/>
<sequence length="309" mass="33337">MGREIENEMELSLELSIGGCYAKSESKTTSLEREKGSLSDEIDNVQNDAAAESGCDLQKRREMQAMKRREARIKREFKKSRGMMNGFRQDKVEEEREREGAAPAPKREKSSNASSFGENKVSWGPIGNGFACPSVGEGGDQNHGQQPPPSSSHHRSTSHKGGSSSDTGSHSSSFGTHQNDKVEINNSSSDAEPARVCQDQSTKASAIQRPQSDTTCSTTDMIKPPPKVSNPGRDGAASTLQMPCVSTTGNGPNGQTITGFLYKYTKSEVSIMCVCHGSFFSPAEFVEHAGGVDVTHPLRHITIVPSAIR</sequence>
<comment type="caution">
    <text evidence="7">The sequence shown here is derived from an EMBL/GenBank/DDBJ whole genome shotgun (WGS) entry which is preliminary data.</text>
</comment>
<feature type="compositionally biased region" description="Basic and acidic residues" evidence="5">
    <location>
        <begin position="88"/>
        <end position="110"/>
    </location>
</feature>
<evidence type="ECO:0000313" key="8">
    <source>
        <dbReference type="Proteomes" id="UP000298416"/>
    </source>
</evidence>
<keyword evidence="3 4" id="KW-0539">Nucleus</keyword>
<organism evidence="7">
    <name type="scientific">Salvia splendens</name>
    <name type="common">Scarlet sage</name>
    <dbReference type="NCBI Taxonomy" id="180675"/>
    <lineage>
        <taxon>Eukaryota</taxon>
        <taxon>Viridiplantae</taxon>
        <taxon>Streptophyta</taxon>
        <taxon>Embryophyta</taxon>
        <taxon>Tracheophyta</taxon>
        <taxon>Spermatophyta</taxon>
        <taxon>Magnoliopsida</taxon>
        <taxon>eudicotyledons</taxon>
        <taxon>Gunneridae</taxon>
        <taxon>Pentapetalae</taxon>
        <taxon>asterids</taxon>
        <taxon>lamiids</taxon>
        <taxon>Lamiales</taxon>
        <taxon>Lamiaceae</taxon>
        <taxon>Nepetoideae</taxon>
        <taxon>Mentheae</taxon>
        <taxon>Salviinae</taxon>
        <taxon>Salvia</taxon>
        <taxon>Salvia subgen. Calosphace</taxon>
        <taxon>core Calosphace</taxon>
    </lineage>
</organism>
<protein>
    <recommendedName>
        <fullName evidence="4">Ninja-family protein</fullName>
    </recommendedName>
    <alternativeName>
        <fullName evidence="4">ABI-binding protein</fullName>
    </alternativeName>
</protein>
<dbReference type="GO" id="GO:0045892">
    <property type="term" value="P:negative regulation of DNA-templated transcription"/>
    <property type="evidence" value="ECO:0007669"/>
    <property type="project" value="TreeGrafter"/>
</dbReference>
<evidence type="ECO:0000256" key="5">
    <source>
        <dbReference type="SAM" id="MobiDB-lite"/>
    </source>
</evidence>
<evidence type="ECO:0000256" key="1">
    <source>
        <dbReference type="ARBA" id="ARBA00004123"/>
    </source>
</evidence>
<reference evidence="7" key="1">
    <citation type="submission" date="2018-01" db="EMBL/GenBank/DDBJ databases">
        <authorList>
            <person name="Mao J.F."/>
        </authorList>
    </citation>
    <scope>NUCLEOTIDE SEQUENCE</scope>
    <source>
        <strain evidence="7">Huo1</strain>
        <tissue evidence="7">Leaf</tissue>
    </source>
</reference>
<feature type="compositionally biased region" description="Polar residues" evidence="5">
    <location>
        <begin position="198"/>
        <end position="220"/>
    </location>
</feature>
<comment type="similarity">
    <text evidence="2 4">Belongs to the Ninja family.</text>
</comment>
<dbReference type="PANTHER" id="PTHR31413">
    <property type="entry name" value="AFP HOMOLOG 2"/>
    <property type="match status" value="1"/>
</dbReference>
<dbReference type="EMBL" id="PNBA02000001">
    <property type="protein sequence ID" value="KAG6436461.1"/>
    <property type="molecule type" value="Genomic_DNA"/>
</dbReference>
<evidence type="ECO:0000256" key="2">
    <source>
        <dbReference type="ARBA" id="ARBA00006081"/>
    </source>
</evidence>